<proteinExistence type="predicted"/>
<dbReference type="Proteomes" id="UP000320496">
    <property type="component" value="Chromosome"/>
</dbReference>
<sequence length="104" mass="11027">MNVERRSHCWTKPAVEPMEPPEPFQMATASIFIGGTEGVCGVGRPGTERRDVKGVVLKRATMNIAGSLRWGRLGLVPASPSFLFADPGVAGEQAVCAASCPWAT</sequence>
<keyword evidence="2" id="KW-1185">Reference proteome</keyword>
<name>A0A517ZAE1_9PLAN</name>
<organism evidence="1 2">
    <name type="scientific">Maioricimonas rarisocia</name>
    <dbReference type="NCBI Taxonomy" id="2528026"/>
    <lineage>
        <taxon>Bacteria</taxon>
        <taxon>Pseudomonadati</taxon>
        <taxon>Planctomycetota</taxon>
        <taxon>Planctomycetia</taxon>
        <taxon>Planctomycetales</taxon>
        <taxon>Planctomycetaceae</taxon>
        <taxon>Maioricimonas</taxon>
    </lineage>
</organism>
<dbReference type="KEGG" id="mri:Mal4_38080"/>
<evidence type="ECO:0000313" key="1">
    <source>
        <dbReference type="EMBL" id="QDU39463.1"/>
    </source>
</evidence>
<accession>A0A517ZAE1</accession>
<protein>
    <submittedName>
        <fullName evidence="1">Uncharacterized protein</fullName>
    </submittedName>
</protein>
<dbReference type="EMBL" id="CP036275">
    <property type="protein sequence ID" value="QDU39463.1"/>
    <property type="molecule type" value="Genomic_DNA"/>
</dbReference>
<dbReference type="AlphaFoldDB" id="A0A517ZAE1"/>
<reference evidence="1 2" key="1">
    <citation type="submission" date="2019-02" db="EMBL/GenBank/DDBJ databases">
        <title>Deep-cultivation of Planctomycetes and their phenomic and genomic characterization uncovers novel biology.</title>
        <authorList>
            <person name="Wiegand S."/>
            <person name="Jogler M."/>
            <person name="Boedeker C."/>
            <person name="Pinto D."/>
            <person name="Vollmers J."/>
            <person name="Rivas-Marin E."/>
            <person name="Kohn T."/>
            <person name="Peeters S.H."/>
            <person name="Heuer A."/>
            <person name="Rast P."/>
            <person name="Oberbeckmann S."/>
            <person name="Bunk B."/>
            <person name="Jeske O."/>
            <person name="Meyerdierks A."/>
            <person name="Storesund J.E."/>
            <person name="Kallscheuer N."/>
            <person name="Luecker S."/>
            <person name="Lage O.M."/>
            <person name="Pohl T."/>
            <person name="Merkel B.J."/>
            <person name="Hornburger P."/>
            <person name="Mueller R.-W."/>
            <person name="Bruemmer F."/>
            <person name="Labrenz M."/>
            <person name="Spormann A.M."/>
            <person name="Op den Camp H."/>
            <person name="Overmann J."/>
            <person name="Amann R."/>
            <person name="Jetten M.S.M."/>
            <person name="Mascher T."/>
            <person name="Medema M.H."/>
            <person name="Devos D.P."/>
            <person name="Kaster A.-K."/>
            <person name="Ovreas L."/>
            <person name="Rohde M."/>
            <person name="Galperin M.Y."/>
            <person name="Jogler C."/>
        </authorList>
    </citation>
    <scope>NUCLEOTIDE SEQUENCE [LARGE SCALE GENOMIC DNA]</scope>
    <source>
        <strain evidence="1 2">Mal4</strain>
    </source>
</reference>
<gene>
    <name evidence="1" type="ORF">Mal4_38080</name>
</gene>
<evidence type="ECO:0000313" key="2">
    <source>
        <dbReference type="Proteomes" id="UP000320496"/>
    </source>
</evidence>